<proteinExistence type="predicted"/>
<sequence length="47" mass="4803">GQALPHGIDVASVAAWARELAGDVERTGRPVDAGARAPRLRGPATGR</sequence>
<evidence type="ECO:0000256" key="1">
    <source>
        <dbReference type="SAM" id="MobiDB-lite"/>
    </source>
</evidence>
<organism evidence="2 3">
    <name type="scientific">Streptomyces cahuitamycinicus</name>
    <dbReference type="NCBI Taxonomy" id="2070367"/>
    <lineage>
        <taxon>Bacteria</taxon>
        <taxon>Bacillati</taxon>
        <taxon>Actinomycetota</taxon>
        <taxon>Actinomycetes</taxon>
        <taxon>Kitasatosporales</taxon>
        <taxon>Streptomycetaceae</taxon>
        <taxon>Streptomyces</taxon>
    </lineage>
</organism>
<reference evidence="2 3" key="1">
    <citation type="submission" date="2018-01" db="EMBL/GenBank/DDBJ databases">
        <title>Draft genome sequence of Streptomyces sp. 13K301.</title>
        <authorList>
            <person name="Sahin N."/>
            <person name="Saygin H."/>
            <person name="Ay H."/>
        </authorList>
    </citation>
    <scope>NUCLEOTIDE SEQUENCE [LARGE SCALE GENOMIC DNA]</scope>
    <source>
        <strain evidence="2 3">13K301</strain>
    </source>
</reference>
<evidence type="ECO:0000313" key="2">
    <source>
        <dbReference type="EMBL" id="PNG17421.1"/>
    </source>
</evidence>
<feature type="non-terminal residue" evidence="2">
    <location>
        <position position="1"/>
    </location>
</feature>
<name>A0A2N8TEI0_9ACTN</name>
<gene>
    <name evidence="2" type="ORF">C1J00_36640</name>
</gene>
<dbReference type="Proteomes" id="UP000235943">
    <property type="component" value="Unassembled WGS sequence"/>
</dbReference>
<feature type="region of interest" description="Disordered" evidence="1">
    <location>
        <begin position="27"/>
        <end position="47"/>
    </location>
</feature>
<accession>A0A2N8TEI0</accession>
<dbReference type="AlphaFoldDB" id="A0A2N8TEI0"/>
<protein>
    <submittedName>
        <fullName evidence="2">DUF309 domain-containing protein</fullName>
    </submittedName>
</protein>
<feature type="compositionally biased region" description="Low complexity" evidence="1">
    <location>
        <begin position="33"/>
        <end position="47"/>
    </location>
</feature>
<keyword evidence="3" id="KW-1185">Reference proteome</keyword>
<comment type="caution">
    <text evidence="2">The sequence shown here is derived from an EMBL/GenBank/DDBJ whole genome shotgun (WGS) entry which is preliminary data.</text>
</comment>
<dbReference type="EMBL" id="POUC01000459">
    <property type="protein sequence ID" value="PNG17421.1"/>
    <property type="molecule type" value="Genomic_DNA"/>
</dbReference>
<evidence type="ECO:0000313" key="3">
    <source>
        <dbReference type="Proteomes" id="UP000235943"/>
    </source>
</evidence>